<evidence type="ECO:0000313" key="2">
    <source>
        <dbReference type="EMBL" id="AFI78702.1"/>
    </source>
</evidence>
<dbReference type="Gene3D" id="1.20.120.1870">
    <property type="entry name" value="Fic/DOC protein, Fido domain"/>
    <property type="match status" value="1"/>
</dbReference>
<feature type="domain" description="Fido" evidence="1">
    <location>
        <begin position="7"/>
        <end position="124"/>
    </location>
</feature>
<dbReference type="InterPro" id="IPR003812">
    <property type="entry name" value="Fido"/>
</dbReference>
<dbReference type="PANTHER" id="PTHR39426:SF1">
    <property type="entry name" value="HOMOLOGY TO DEATH-ON-CURING PROTEIN OF PHAGE P1"/>
    <property type="match status" value="1"/>
</dbReference>
<dbReference type="InterPro" id="IPR036597">
    <property type="entry name" value="Fido-like_dom_sf"/>
</dbReference>
<dbReference type="PIRSF" id="PIRSF018297">
    <property type="entry name" value="Doc"/>
    <property type="match status" value="1"/>
</dbReference>
<dbReference type="PROSITE" id="PS51459">
    <property type="entry name" value="FIDO"/>
    <property type="match status" value="1"/>
</dbReference>
<dbReference type="GO" id="GO:0016301">
    <property type="term" value="F:kinase activity"/>
    <property type="evidence" value="ECO:0007669"/>
    <property type="project" value="InterPro"/>
</dbReference>
<dbReference type="PANTHER" id="PTHR39426">
    <property type="entry name" value="HOMOLOGY TO DEATH-ON-CURING PROTEIN OF PHAGE P1"/>
    <property type="match status" value="1"/>
</dbReference>
<dbReference type="Pfam" id="PF02661">
    <property type="entry name" value="Fic"/>
    <property type="match status" value="1"/>
</dbReference>
<evidence type="ECO:0000259" key="1">
    <source>
        <dbReference type="PROSITE" id="PS51459"/>
    </source>
</evidence>
<sequence length="134" mass="14943">MNMPEWLSASDVKYFHRSLIEEFGGLHGIRDEGALESTLARPVNLIGYKPETPIHDLAASYGFGFVKNHVFNDGNKRISLTVIDVFLMLNGMQLVAEEVEAVCVIKDVATGEMDEASLADWIYDNSNEYDLDAD</sequence>
<dbReference type="NCBIfam" id="TIGR01550">
    <property type="entry name" value="DOC_P1"/>
    <property type="match status" value="1"/>
</dbReference>
<accession>I1X5C7</accession>
<protein>
    <submittedName>
        <fullName evidence="2">Death-on-curing family protein</fullName>
    </submittedName>
</protein>
<dbReference type="SUPFAM" id="SSF140931">
    <property type="entry name" value="Fic-like"/>
    <property type="match status" value="1"/>
</dbReference>
<dbReference type="AlphaFoldDB" id="I1X5C7"/>
<name>I1X5C7_9BACT</name>
<proteinExistence type="predicted"/>
<dbReference type="EMBL" id="JQ256788">
    <property type="protein sequence ID" value="AFI78702.1"/>
    <property type="molecule type" value="Genomic_DNA"/>
</dbReference>
<gene>
    <name evidence="2" type="ORF">ws085G8_0032</name>
</gene>
<reference evidence="2" key="1">
    <citation type="journal article" date="2012" name="ISME J.">
        <title>Roseobacter clade bacteria are abundant in coastal sediments and encode a novel combination of sulfur oxidation genes.</title>
        <authorList>
            <person name="Lenk S."/>
            <person name="Moraru C."/>
            <person name="Hahnke S."/>
            <person name="Arnds J."/>
            <person name="Richter M."/>
            <person name="Kube M."/>
            <person name="Reinhardt R."/>
            <person name="Brinkhoff T."/>
            <person name="Harder J."/>
            <person name="Amann R."/>
            <person name="Mussmann M."/>
        </authorList>
    </citation>
    <scope>NUCLEOTIDE SEQUENCE</scope>
</reference>
<dbReference type="InterPro" id="IPR053737">
    <property type="entry name" value="Type_II_TA_Toxin"/>
</dbReference>
<dbReference type="InterPro" id="IPR006440">
    <property type="entry name" value="Doc"/>
</dbReference>
<organism evidence="2">
    <name type="scientific">uncultured bacterium ws085G8</name>
    <dbReference type="NCBI Taxonomy" id="1131825"/>
    <lineage>
        <taxon>Bacteria</taxon>
        <taxon>environmental samples</taxon>
    </lineage>
</organism>